<name>A0A6J7LB58_9ZZZZ</name>
<dbReference type="Gene3D" id="6.10.250.660">
    <property type="match status" value="1"/>
</dbReference>
<keyword evidence="2" id="KW-0472">Membrane</keyword>
<keyword evidence="2" id="KW-1133">Transmembrane helix</keyword>
<proteinExistence type="predicted"/>
<dbReference type="NCBIfam" id="TIGR03544">
    <property type="entry name" value="DivI1A_domain"/>
    <property type="match status" value="1"/>
</dbReference>
<organism evidence="3">
    <name type="scientific">freshwater metagenome</name>
    <dbReference type="NCBI Taxonomy" id="449393"/>
    <lineage>
        <taxon>unclassified sequences</taxon>
        <taxon>metagenomes</taxon>
        <taxon>ecological metagenomes</taxon>
    </lineage>
</organism>
<accession>A0A6J7LB58</accession>
<feature type="region of interest" description="Disordered" evidence="1">
    <location>
        <begin position="78"/>
        <end position="105"/>
    </location>
</feature>
<evidence type="ECO:0000256" key="1">
    <source>
        <dbReference type="SAM" id="MobiDB-lite"/>
    </source>
</evidence>
<keyword evidence="2" id="KW-0812">Transmembrane</keyword>
<dbReference type="AlphaFoldDB" id="A0A6J7LB58"/>
<gene>
    <name evidence="3" type="ORF">UFOPK3662_03692</name>
</gene>
<reference evidence="3" key="1">
    <citation type="submission" date="2020-05" db="EMBL/GenBank/DDBJ databases">
        <authorList>
            <person name="Chiriac C."/>
            <person name="Salcher M."/>
            <person name="Ghai R."/>
            <person name="Kavagutti S V."/>
        </authorList>
    </citation>
    <scope>NUCLEOTIDE SEQUENCE</scope>
</reference>
<feature type="transmembrane region" description="Helical" evidence="2">
    <location>
        <begin position="119"/>
        <end position="137"/>
    </location>
</feature>
<protein>
    <submittedName>
        <fullName evidence="3">Unannotated protein</fullName>
    </submittedName>
</protein>
<evidence type="ECO:0000313" key="3">
    <source>
        <dbReference type="EMBL" id="CAB4965381.1"/>
    </source>
</evidence>
<sequence>MALERPRFSTTKLREGYDVASVDDAVDRVFVALADGATSMTASDVSSLRFNPVRLAEGYDMGEVDSWLDQAAAELARTSGGAAPATPAAPGTPASAAYGTTSGTRSDAVTEVRSSSPRILVVLALVVLLAIAAYAFYA</sequence>
<evidence type="ECO:0000256" key="2">
    <source>
        <dbReference type="SAM" id="Phobius"/>
    </source>
</evidence>
<dbReference type="EMBL" id="CAFBMW010000053">
    <property type="protein sequence ID" value="CAB4965381.1"/>
    <property type="molecule type" value="Genomic_DNA"/>
</dbReference>
<dbReference type="InterPro" id="IPR019933">
    <property type="entry name" value="DivIVA_domain"/>
</dbReference>